<dbReference type="InterPro" id="IPR046661">
    <property type="entry name" value="DUF6770"/>
</dbReference>
<evidence type="ECO:0000313" key="2">
    <source>
        <dbReference type="EMBL" id="GAA4020952.1"/>
    </source>
</evidence>
<feature type="chain" id="PRO_5045831582" description="DUF4374 domain-containing protein" evidence="1">
    <location>
        <begin position="23"/>
        <end position="527"/>
    </location>
</feature>
<reference evidence="3" key="1">
    <citation type="journal article" date="2019" name="Int. J. Syst. Evol. Microbiol.">
        <title>The Global Catalogue of Microorganisms (GCM) 10K type strain sequencing project: providing services to taxonomists for standard genome sequencing and annotation.</title>
        <authorList>
            <consortium name="The Broad Institute Genomics Platform"/>
            <consortium name="The Broad Institute Genome Sequencing Center for Infectious Disease"/>
            <person name="Wu L."/>
            <person name="Ma J."/>
        </authorList>
    </citation>
    <scope>NUCLEOTIDE SEQUENCE [LARGE SCALE GENOMIC DNA]</scope>
    <source>
        <strain evidence="3">JCM 17225</strain>
    </source>
</reference>
<gene>
    <name evidence="2" type="ORF">GCM10022409_00650</name>
</gene>
<organism evidence="2 3">
    <name type="scientific">Hymenobacter glaciei</name>
    <dbReference type="NCBI Taxonomy" id="877209"/>
    <lineage>
        <taxon>Bacteria</taxon>
        <taxon>Pseudomonadati</taxon>
        <taxon>Bacteroidota</taxon>
        <taxon>Cytophagia</taxon>
        <taxon>Cytophagales</taxon>
        <taxon>Hymenobacteraceae</taxon>
        <taxon>Hymenobacter</taxon>
    </lineage>
</organism>
<dbReference type="RefSeq" id="WP_345049008.1">
    <property type="nucleotide sequence ID" value="NZ_BAABDK010000001.1"/>
</dbReference>
<keyword evidence="3" id="KW-1185">Reference proteome</keyword>
<proteinExistence type="predicted"/>
<dbReference type="Proteomes" id="UP001501469">
    <property type="component" value="Unassembled WGS sequence"/>
</dbReference>
<dbReference type="Pfam" id="PF20559">
    <property type="entry name" value="DUF6770"/>
    <property type="match status" value="1"/>
</dbReference>
<protein>
    <recommendedName>
        <fullName evidence="4">DUF4374 domain-containing protein</fullName>
    </recommendedName>
</protein>
<feature type="signal peptide" evidence="1">
    <location>
        <begin position="1"/>
        <end position="22"/>
    </location>
</feature>
<dbReference type="EMBL" id="BAABDK010000001">
    <property type="protein sequence ID" value="GAA4020952.1"/>
    <property type="molecule type" value="Genomic_DNA"/>
</dbReference>
<comment type="caution">
    <text evidence="2">The sequence shown here is derived from an EMBL/GenBank/DDBJ whole genome shotgun (WGS) entry which is preliminary data.</text>
</comment>
<evidence type="ECO:0000256" key="1">
    <source>
        <dbReference type="SAM" id="SignalP"/>
    </source>
</evidence>
<evidence type="ECO:0000313" key="3">
    <source>
        <dbReference type="Proteomes" id="UP001501469"/>
    </source>
</evidence>
<keyword evidence="1" id="KW-0732">Signal</keyword>
<accession>A0ABP7T533</accession>
<sequence length="527" mass="58044">MQIVKRAALAAVLALAAPMAFAQTITLDGISNMRRSLLSPIYAGNEVKGYVTFARGDKADRKNDNYLLDLYDQDLKKMSSITMQKPSGRYILLKNTFNGSAFAFYFFNSKDETLEIETYDTSLQKLGTKVIGELTKGDLRVLQMQTRAADPAAGGFMMGLNLFPVPGLGFVRNGYTGGMAKGYTLGIYDNKLGLHWRIASNENAKEYESLTLTEAADKYLLGVMLRRDGLLSRKATSYMVALDAKTGKKLLDLPVETKTTEQLSLSSFTFDADKREFVAVGEYYKLDDKPFVNKSQGFYVKRFSEAGKPVSTKNYGWQNEVAALMPAEAKASLEDNYVNYNQAILKGANGHMFVVAEQFKIVGDGLGIAANILNGGHTNASVSKGKVGNLLIFELDQDAKLANVKFYPKTVTNAELPAGTGFMGAGLLGQIMKMQGDFDYQFIQKNDDNTKFNVVYVNFDKEKGEAAKTYVGNIAFGDNGKYTVDKIEIPAGPTASYLYPAKPGYVLIADYLKKKKTLDMRLVKVNN</sequence>
<evidence type="ECO:0008006" key="4">
    <source>
        <dbReference type="Google" id="ProtNLM"/>
    </source>
</evidence>
<name>A0ABP7T533_9BACT</name>